<proteinExistence type="predicted"/>
<dbReference type="AlphaFoldDB" id="A0AAV4V6P8"/>
<evidence type="ECO:0008006" key="3">
    <source>
        <dbReference type="Google" id="ProtNLM"/>
    </source>
</evidence>
<evidence type="ECO:0000313" key="1">
    <source>
        <dbReference type="EMBL" id="GIY65694.1"/>
    </source>
</evidence>
<protein>
    <recommendedName>
        <fullName evidence="3">Vomeronasal type-1 receptor</fullName>
    </recommendedName>
</protein>
<name>A0AAV4V6P8_CAEEX</name>
<sequence length="142" mass="15796">MNSTDVPSYSITQRYVCTFCLSCSSSLVVGNTLLVIKQLLSLNRRSFPKQGAFPQLWLQSLFAIVHLLSEYLWLYPRKVVISENGKCHSSVIRNGHQPVLTLFLVFSNDLSKLNVIVLPTAPHFQEAKVSAVTNGAIEVTCV</sequence>
<keyword evidence="2" id="KW-1185">Reference proteome</keyword>
<comment type="caution">
    <text evidence="1">The sequence shown here is derived from an EMBL/GenBank/DDBJ whole genome shotgun (WGS) entry which is preliminary data.</text>
</comment>
<evidence type="ECO:0000313" key="2">
    <source>
        <dbReference type="Proteomes" id="UP001054945"/>
    </source>
</evidence>
<gene>
    <name evidence="1" type="ORF">CEXT_324051</name>
</gene>
<dbReference type="EMBL" id="BPLR01014019">
    <property type="protein sequence ID" value="GIY65694.1"/>
    <property type="molecule type" value="Genomic_DNA"/>
</dbReference>
<organism evidence="1 2">
    <name type="scientific">Caerostris extrusa</name>
    <name type="common">Bark spider</name>
    <name type="synonym">Caerostris bankana</name>
    <dbReference type="NCBI Taxonomy" id="172846"/>
    <lineage>
        <taxon>Eukaryota</taxon>
        <taxon>Metazoa</taxon>
        <taxon>Ecdysozoa</taxon>
        <taxon>Arthropoda</taxon>
        <taxon>Chelicerata</taxon>
        <taxon>Arachnida</taxon>
        <taxon>Araneae</taxon>
        <taxon>Araneomorphae</taxon>
        <taxon>Entelegynae</taxon>
        <taxon>Araneoidea</taxon>
        <taxon>Araneidae</taxon>
        <taxon>Caerostris</taxon>
    </lineage>
</organism>
<dbReference type="Proteomes" id="UP001054945">
    <property type="component" value="Unassembled WGS sequence"/>
</dbReference>
<accession>A0AAV4V6P8</accession>
<reference evidence="1 2" key="1">
    <citation type="submission" date="2021-06" db="EMBL/GenBank/DDBJ databases">
        <title>Caerostris extrusa draft genome.</title>
        <authorList>
            <person name="Kono N."/>
            <person name="Arakawa K."/>
        </authorList>
    </citation>
    <scope>NUCLEOTIDE SEQUENCE [LARGE SCALE GENOMIC DNA]</scope>
</reference>